<keyword evidence="5 7" id="KW-1133">Transmembrane helix</keyword>
<evidence type="ECO:0000256" key="2">
    <source>
        <dbReference type="ARBA" id="ARBA00022448"/>
    </source>
</evidence>
<feature type="transmembrane region" description="Helical" evidence="7">
    <location>
        <begin position="272"/>
        <end position="289"/>
    </location>
</feature>
<evidence type="ECO:0000313" key="9">
    <source>
        <dbReference type="EMBL" id="HIS91938.1"/>
    </source>
</evidence>
<comment type="similarity">
    <text evidence="7">Belongs to the binding-protein-dependent transport system permease family.</text>
</comment>
<feature type="transmembrane region" description="Helical" evidence="7">
    <location>
        <begin position="148"/>
        <end position="168"/>
    </location>
</feature>
<dbReference type="EMBL" id="DVJN01000058">
    <property type="protein sequence ID" value="HIS91938.1"/>
    <property type="molecule type" value="Genomic_DNA"/>
</dbReference>
<dbReference type="SUPFAM" id="SSF161098">
    <property type="entry name" value="MetI-like"/>
    <property type="match status" value="1"/>
</dbReference>
<comment type="caution">
    <text evidence="9">The sequence shown here is derived from an EMBL/GenBank/DDBJ whole genome shotgun (WGS) entry which is preliminary data.</text>
</comment>
<accession>A0A9D1FYK0</accession>
<evidence type="ECO:0000313" key="10">
    <source>
        <dbReference type="Proteomes" id="UP000824140"/>
    </source>
</evidence>
<evidence type="ECO:0000256" key="4">
    <source>
        <dbReference type="ARBA" id="ARBA00022692"/>
    </source>
</evidence>
<dbReference type="AlphaFoldDB" id="A0A9D1FYK0"/>
<feature type="transmembrane region" description="Helical" evidence="7">
    <location>
        <begin position="116"/>
        <end position="136"/>
    </location>
</feature>
<dbReference type="PROSITE" id="PS50928">
    <property type="entry name" value="ABC_TM1"/>
    <property type="match status" value="1"/>
</dbReference>
<keyword evidence="3" id="KW-1003">Cell membrane</keyword>
<evidence type="ECO:0000256" key="6">
    <source>
        <dbReference type="ARBA" id="ARBA00023136"/>
    </source>
</evidence>
<evidence type="ECO:0000259" key="8">
    <source>
        <dbReference type="PROSITE" id="PS50928"/>
    </source>
</evidence>
<gene>
    <name evidence="9" type="ORF">IAA84_02865</name>
</gene>
<evidence type="ECO:0000256" key="5">
    <source>
        <dbReference type="ARBA" id="ARBA00022989"/>
    </source>
</evidence>
<proteinExistence type="inferred from homology"/>
<evidence type="ECO:0000256" key="7">
    <source>
        <dbReference type="RuleBase" id="RU363032"/>
    </source>
</evidence>
<protein>
    <submittedName>
        <fullName evidence="9">Carbohydrate ABC transporter permease</fullName>
    </submittedName>
</protein>
<dbReference type="Proteomes" id="UP000824140">
    <property type="component" value="Unassembled WGS sequence"/>
</dbReference>
<reference evidence="9" key="2">
    <citation type="journal article" date="2021" name="PeerJ">
        <title>Extensive microbial diversity within the chicken gut microbiome revealed by metagenomics and culture.</title>
        <authorList>
            <person name="Gilroy R."/>
            <person name="Ravi A."/>
            <person name="Getino M."/>
            <person name="Pursley I."/>
            <person name="Horton D.L."/>
            <person name="Alikhan N.F."/>
            <person name="Baker D."/>
            <person name="Gharbi K."/>
            <person name="Hall N."/>
            <person name="Watson M."/>
            <person name="Adriaenssens E.M."/>
            <person name="Foster-Nyarko E."/>
            <person name="Jarju S."/>
            <person name="Secka A."/>
            <person name="Antonio M."/>
            <person name="Oren A."/>
            <person name="Chaudhuri R.R."/>
            <person name="La Ragione R."/>
            <person name="Hildebrand F."/>
            <person name="Pallen M.J."/>
        </authorList>
    </citation>
    <scope>NUCLEOTIDE SEQUENCE</scope>
    <source>
        <strain evidence="9">13766</strain>
    </source>
</reference>
<dbReference type="InterPro" id="IPR000515">
    <property type="entry name" value="MetI-like"/>
</dbReference>
<dbReference type="PANTHER" id="PTHR43744">
    <property type="entry name" value="ABC TRANSPORTER PERMEASE PROTEIN MG189-RELATED-RELATED"/>
    <property type="match status" value="1"/>
</dbReference>
<keyword evidence="4 7" id="KW-0812">Transmembrane</keyword>
<name>A0A9D1FYK0_9FIRM</name>
<dbReference type="InterPro" id="IPR035906">
    <property type="entry name" value="MetI-like_sf"/>
</dbReference>
<dbReference type="GO" id="GO:0055085">
    <property type="term" value="P:transmembrane transport"/>
    <property type="evidence" value="ECO:0007669"/>
    <property type="project" value="InterPro"/>
</dbReference>
<dbReference type="CDD" id="cd06261">
    <property type="entry name" value="TM_PBP2"/>
    <property type="match status" value="1"/>
</dbReference>
<comment type="subcellular location">
    <subcellularLocation>
        <location evidence="1 7">Cell membrane</location>
        <topology evidence="1 7">Multi-pass membrane protein</topology>
    </subcellularLocation>
</comment>
<feature type="transmembrane region" description="Helical" evidence="7">
    <location>
        <begin position="85"/>
        <end position="104"/>
    </location>
</feature>
<dbReference type="PANTHER" id="PTHR43744:SF9">
    <property type="entry name" value="POLYGALACTURONAN_RHAMNOGALACTURONAN TRANSPORT SYSTEM PERMEASE PROTEIN YTCP"/>
    <property type="match status" value="1"/>
</dbReference>
<dbReference type="Gene3D" id="1.10.3720.10">
    <property type="entry name" value="MetI-like"/>
    <property type="match status" value="1"/>
</dbReference>
<dbReference type="Pfam" id="PF00528">
    <property type="entry name" value="BPD_transp_1"/>
    <property type="match status" value="1"/>
</dbReference>
<feature type="transmembrane region" description="Helical" evidence="7">
    <location>
        <begin position="189"/>
        <end position="214"/>
    </location>
</feature>
<feature type="transmembrane region" description="Helical" evidence="7">
    <location>
        <begin position="21"/>
        <end position="42"/>
    </location>
</feature>
<reference evidence="9" key="1">
    <citation type="submission" date="2020-10" db="EMBL/GenBank/DDBJ databases">
        <authorList>
            <person name="Gilroy R."/>
        </authorList>
    </citation>
    <scope>NUCLEOTIDE SEQUENCE</scope>
    <source>
        <strain evidence="9">13766</strain>
    </source>
</reference>
<evidence type="ECO:0000256" key="1">
    <source>
        <dbReference type="ARBA" id="ARBA00004651"/>
    </source>
</evidence>
<keyword evidence="6 7" id="KW-0472">Membrane</keyword>
<sequence length="304" mass="34432">MNFAGTHRNSIREGSRIADGAIYAAALLIAFVTLYPMYYVLILSLSAPEYASTMQVYWLPKGFYLGGYQKIFGDIRLWTSYRNTIFYALCETVGMLFTCSTFAYALSYKKLRCRKLVNAFLLIPMYFSGGVIPLFLQMMRMGLYNTVWALILPGAYSIWNIILMKAYFGTISEALRESARIDGANHFQTLLYVILPVAKPIIAVIALYTIVGVWNSWFNAALYLADQNIQPLQLYLRRVLVTSEIDLVVDLTTAEEIRAAQANLLSDSQLKYTVIIVASLPMLLAYPFFQKYFVKGVMLGSLKE</sequence>
<feature type="domain" description="ABC transmembrane type-1" evidence="8">
    <location>
        <begin position="81"/>
        <end position="266"/>
    </location>
</feature>
<organism evidence="9 10">
    <name type="scientific">Candidatus Alectryocaccomicrobium excrementavium</name>
    <dbReference type="NCBI Taxonomy" id="2840668"/>
    <lineage>
        <taxon>Bacteria</taxon>
        <taxon>Bacillati</taxon>
        <taxon>Bacillota</taxon>
        <taxon>Clostridia</taxon>
        <taxon>Candidatus Alectryocaccomicrobium</taxon>
    </lineage>
</organism>
<keyword evidence="2 7" id="KW-0813">Transport</keyword>
<evidence type="ECO:0000256" key="3">
    <source>
        <dbReference type="ARBA" id="ARBA00022475"/>
    </source>
</evidence>
<dbReference type="GO" id="GO:0005886">
    <property type="term" value="C:plasma membrane"/>
    <property type="evidence" value="ECO:0007669"/>
    <property type="project" value="UniProtKB-SubCell"/>
</dbReference>